<dbReference type="EMBL" id="JAULSW010000006">
    <property type="protein sequence ID" value="KAK3377828.1"/>
    <property type="molecule type" value="Genomic_DNA"/>
</dbReference>
<evidence type="ECO:0000313" key="2">
    <source>
        <dbReference type="EMBL" id="KAK3377828.1"/>
    </source>
</evidence>
<evidence type="ECO:0000256" key="1">
    <source>
        <dbReference type="SAM" id="Phobius"/>
    </source>
</evidence>
<accession>A0AAE0KJA8</accession>
<keyword evidence="3" id="KW-1185">Reference proteome</keyword>
<name>A0AAE0KJA8_9PEZI</name>
<evidence type="ECO:0000313" key="3">
    <source>
        <dbReference type="Proteomes" id="UP001285441"/>
    </source>
</evidence>
<feature type="transmembrane region" description="Helical" evidence="1">
    <location>
        <begin position="144"/>
        <end position="161"/>
    </location>
</feature>
<sequence>MSLAQAKGYTCSGATSFQCAEQKQAKWIFLFSVLFWTKMFCFPIPGVSGGPSLHRSHILLTRPPEARFCIYTPFCLVSGLAGWNGIKALPRRLDFFLVIVSLSPHFTFQFIEHASRPLGLEQSRENWTISKCQIRLRRSGLRLVAGWATVCLCKLPCLAFLRQRAPY</sequence>
<reference evidence="2" key="2">
    <citation type="submission" date="2023-06" db="EMBL/GenBank/DDBJ databases">
        <authorList>
            <consortium name="Lawrence Berkeley National Laboratory"/>
            <person name="Haridas S."/>
            <person name="Hensen N."/>
            <person name="Bonometti L."/>
            <person name="Westerberg I."/>
            <person name="Brannstrom I.O."/>
            <person name="Guillou S."/>
            <person name="Cros-Aarteil S."/>
            <person name="Calhoun S."/>
            <person name="Kuo A."/>
            <person name="Mondo S."/>
            <person name="Pangilinan J."/>
            <person name="Riley R."/>
            <person name="LaButti K."/>
            <person name="Andreopoulos B."/>
            <person name="Lipzen A."/>
            <person name="Chen C."/>
            <person name="Yanf M."/>
            <person name="Daum C."/>
            <person name="Ng V."/>
            <person name="Clum A."/>
            <person name="Steindorff A."/>
            <person name="Ohm R."/>
            <person name="Martin F."/>
            <person name="Silar P."/>
            <person name="Natvig D."/>
            <person name="Lalanne C."/>
            <person name="Gautier V."/>
            <person name="Ament-velasquez S.L."/>
            <person name="Kruys A."/>
            <person name="Hutchinson M.I."/>
            <person name="Powell A.J."/>
            <person name="Barry K."/>
            <person name="Miller A.N."/>
            <person name="Grigoriev I.V."/>
            <person name="Debuchy R."/>
            <person name="Gladieux P."/>
            <person name="Thoren M.H."/>
            <person name="Johannesson H."/>
        </authorList>
    </citation>
    <scope>NUCLEOTIDE SEQUENCE</scope>
    <source>
        <strain evidence="2">CBS 232.78</strain>
    </source>
</reference>
<feature type="transmembrane region" description="Helical" evidence="1">
    <location>
        <begin position="68"/>
        <end position="86"/>
    </location>
</feature>
<keyword evidence="1" id="KW-1133">Transmembrane helix</keyword>
<keyword evidence="1" id="KW-0812">Transmembrane</keyword>
<dbReference type="AlphaFoldDB" id="A0AAE0KJA8"/>
<organism evidence="2 3">
    <name type="scientific">Podospora didyma</name>
    <dbReference type="NCBI Taxonomy" id="330526"/>
    <lineage>
        <taxon>Eukaryota</taxon>
        <taxon>Fungi</taxon>
        <taxon>Dikarya</taxon>
        <taxon>Ascomycota</taxon>
        <taxon>Pezizomycotina</taxon>
        <taxon>Sordariomycetes</taxon>
        <taxon>Sordariomycetidae</taxon>
        <taxon>Sordariales</taxon>
        <taxon>Podosporaceae</taxon>
        <taxon>Podospora</taxon>
    </lineage>
</organism>
<comment type="caution">
    <text evidence="2">The sequence shown here is derived from an EMBL/GenBank/DDBJ whole genome shotgun (WGS) entry which is preliminary data.</text>
</comment>
<protein>
    <submittedName>
        <fullName evidence="2">Uncharacterized protein</fullName>
    </submittedName>
</protein>
<feature type="transmembrane region" description="Helical" evidence="1">
    <location>
        <begin position="27"/>
        <end position="48"/>
    </location>
</feature>
<reference evidence="2" key="1">
    <citation type="journal article" date="2023" name="Mol. Phylogenet. Evol.">
        <title>Genome-scale phylogeny and comparative genomics of the fungal order Sordariales.</title>
        <authorList>
            <person name="Hensen N."/>
            <person name="Bonometti L."/>
            <person name="Westerberg I."/>
            <person name="Brannstrom I.O."/>
            <person name="Guillou S."/>
            <person name="Cros-Aarteil S."/>
            <person name="Calhoun S."/>
            <person name="Haridas S."/>
            <person name="Kuo A."/>
            <person name="Mondo S."/>
            <person name="Pangilinan J."/>
            <person name="Riley R."/>
            <person name="LaButti K."/>
            <person name="Andreopoulos B."/>
            <person name="Lipzen A."/>
            <person name="Chen C."/>
            <person name="Yan M."/>
            <person name="Daum C."/>
            <person name="Ng V."/>
            <person name="Clum A."/>
            <person name="Steindorff A."/>
            <person name="Ohm R.A."/>
            <person name="Martin F."/>
            <person name="Silar P."/>
            <person name="Natvig D.O."/>
            <person name="Lalanne C."/>
            <person name="Gautier V."/>
            <person name="Ament-Velasquez S.L."/>
            <person name="Kruys A."/>
            <person name="Hutchinson M.I."/>
            <person name="Powell A.J."/>
            <person name="Barry K."/>
            <person name="Miller A.N."/>
            <person name="Grigoriev I.V."/>
            <person name="Debuchy R."/>
            <person name="Gladieux P."/>
            <person name="Hiltunen Thoren M."/>
            <person name="Johannesson H."/>
        </authorList>
    </citation>
    <scope>NUCLEOTIDE SEQUENCE</scope>
    <source>
        <strain evidence="2">CBS 232.78</strain>
    </source>
</reference>
<gene>
    <name evidence="2" type="ORF">B0H63DRAFT_227009</name>
</gene>
<keyword evidence="1" id="KW-0472">Membrane</keyword>
<dbReference type="Proteomes" id="UP001285441">
    <property type="component" value="Unassembled WGS sequence"/>
</dbReference>
<proteinExistence type="predicted"/>